<dbReference type="Pfam" id="PF15721">
    <property type="entry name" value="ANXA2R"/>
    <property type="match status" value="1"/>
</dbReference>
<keyword evidence="3" id="KW-1185">Reference proteome</keyword>
<evidence type="ECO:0000256" key="1">
    <source>
        <dbReference type="SAM" id="MobiDB-lite"/>
    </source>
</evidence>
<dbReference type="Proteomes" id="UP000694422">
    <property type="component" value="Unplaced"/>
</dbReference>
<reference evidence="2" key="2">
    <citation type="submission" date="2025-09" db="UniProtKB">
        <authorList>
            <consortium name="Ensembl"/>
        </authorList>
    </citation>
    <scope>IDENTIFICATION</scope>
</reference>
<name>A0A8C9Q8Y8_SPEDA</name>
<organism evidence="2 3">
    <name type="scientific">Spermophilus dauricus</name>
    <name type="common">Daurian ground squirrel</name>
    <dbReference type="NCBI Taxonomy" id="99837"/>
    <lineage>
        <taxon>Eukaryota</taxon>
        <taxon>Metazoa</taxon>
        <taxon>Chordata</taxon>
        <taxon>Craniata</taxon>
        <taxon>Vertebrata</taxon>
        <taxon>Euteleostomi</taxon>
        <taxon>Mammalia</taxon>
        <taxon>Eutheria</taxon>
        <taxon>Euarchontoglires</taxon>
        <taxon>Glires</taxon>
        <taxon>Rodentia</taxon>
        <taxon>Sciuromorpha</taxon>
        <taxon>Sciuridae</taxon>
        <taxon>Xerinae</taxon>
        <taxon>Marmotini</taxon>
        <taxon>Spermophilus</taxon>
    </lineage>
</organism>
<proteinExistence type="predicted"/>
<dbReference type="PANTHER" id="PTHR38820:SF1">
    <property type="entry name" value="ANNEXIN-2 RECEPTOR"/>
    <property type="match status" value="1"/>
</dbReference>
<sequence>MEKHFPCCVREAWDCGEYAPGPQALPAVEEADAGPWPLPLYPRLGFLSGDQQDFNRETLLPPCGFLSSDCPIHGPGLHSTLRRGPDVSSHAPSTPVMDSSPRRGIRQMLYTTHLYPQPHLVFAS</sequence>
<dbReference type="AlphaFoldDB" id="A0A8C9Q8Y8"/>
<feature type="region of interest" description="Disordered" evidence="1">
    <location>
        <begin position="77"/>
        <end position="101"/>
    </location>
</feature>
<dbReference type="PANTHER" id="PTHR38820">
    <property type="entry name" value="ANNEXIN-2 RECEPTOR"/>
    <property type="match status" value="1"/>
</dbReference>
<evidence type="ECO:0000313" key="2">
    <source>
        <dbReference type="Ensembl" id="ENSSDAP00000018079.1"/>
    </source>
</evidence>
<protein>
    <submittedName>
        <fullName evidence="2">Uncharacterized protein</fullName>
    </submittedName>
</protein>
<reference evidence="2" key="1">
    <citation type="submission" date="2025-08" db="UniProtKB">
        <authorList>
            <consortium name="Ensembl"/>
        </authorList>
    </citation>
    <scope>IDENTIFICATION</scope>
</reference>
<dbReference type="Ensembl" id="ENSSDAT00000020692.1">
    <property type="protein sequence ID" value="ENSSDAP00000018079.1"/>
    <property type="gene ID" value="ENSSDAG00000016515.1"/>
</dbReference>
<dbReference type="GO" id="GO:0038023">
    <property type="term" value="F:signaling receptor activity"/>
    <property type="evidence" value="ECO:0007669"/>
    <property type="project" value="InterPro"/>
</dbReference>
<accession>A0A8C9Q8Y8</accession>
<evidence type="ECO:0000313" key="3">
    <source>
        <dbReference type="Proteomes" id="UP000694422"/>
    </source>
</evidence>
<dbReference type="InterPro" id="IPR031449">
    <property type="entry name" value="ANXA2R"/>
</dbReference>